<dbReference type="EMBL" id="WJXA01000010">
    <property type="protein sequence ID" value="KAF7130602.1"/>
    <property type="molecule type" value="Genomic_DNA"/>
</dbReference>
<feature type="region of interest" description="Disordered" evidence="1">
    <location>
        <begin position="181"/>
        <end position="204"/>
    </location>
</feature>
<dbReference type="PANTHER" id="PTHR34665">
    <property type="entry name" value="DUF3741 DOMAIN-CONTAINING PROTEIN"/>
    <property type="match status" value="1"/>
</dbReference>
<feature type="region of interest" description="Disordered" evidence="1">
    <location>
        <begin position="29"/>
        <end position="75"/>
    </location>
</feature>
<keyword evidence="3" id="KW-1185">Reference proteome</keyword>
<proteinExistence type="predicted"/>
<comment type="caution">
    <text evidence="2">The sequence shown here is derived from an EMBL/GenBank/DDBJ whole genome shotgun (WGS) entry which is preliminary data.</text>
</comment>
<dbReference type="Proteomes" id="UP000626092">
    <property type="component" value="Unassembled WGS sequence"/>
</dbReference>
<evidence type="ECO:0000313" key="3">
    <source>
        <dbReference type="Proteomes" id="UP000626092"/>
    </source>
</evidence>
<accession>A0A834GFT4</accession>
<protein>
    <submittedName>
        <fullName evidence="2">Uncharacterized protein</fullName>
    </submittedName>
</protein>
<organism evidence="2 3">
    <name type="scientific">Rhododendron simsii</name>
    <name type="common">Sims's rhododendron</name>
    <dbReference type="NCBI Taxonomy" id="118357"/>
    <lineage>
        <taxon>Eukaryota</taxon>
        <taxon>Viridiplantae</taxon>
        <taxon>Streptophyta</taxon>
        <taxon>Embryophyta</taxon>
        <taxon>Tracheophyta</taxon>
        <taxon>Spermatophyta</taxon>
        <taxon>Magnoliopsida</taxon>
        <taxon>eudicotyledons</taxon>
        <taxon>Gunneridae</taxon>
        <taxon>Pentapetalae</taxon>
        <taxon>asterids</taxon>
        <taxon>Ericales</taxon>
        <taxon>Ericaceae</taxon>
        <taxon>Ericoideae</taxon>
        <taxon>Rhodoreae</taxon>
        <taxon>Rhododendron</taxon>
    </lineage>
</organism>
<dbReference type="PANTHER" id="PTHR34665:SF4">
    <property type="entry name" value="DUF3741 DOMAIN-CONTAINING PROTEIN"/>
    <property type="match status" value="1"/>
</dbReference>
<reference evidence="2" key="1">
    <citation type="submission" date="2019-11" db="EMBL/GenBank/DDBJ databases">
        <authorList>
            <person name="Liu Y."/>
            <person name="Hou J."/>
            <person name="Li T.-Q."/>
            <person name="Guan C.-H."/>
            <person name="Wu X."/>
            <person name="Wu H.-Z."/>
            <person name="Ling F."/>
            <person name="Zhang R."/>
            <person name="Shi X.-G."/>
            <person name="Ren J.-P."/>
            <person name="Chen E.-F."/>
            <person name="Sun J.-M."/>
        </authorList>
    </citation>
    <scope>NUCLEOTIDE SEQUENCE</scope>
    <source>
        <strain evidence="2">Adult_tree_wgs_1</strain>
        <tissue evidence="2">Leaves</tissue>
    </source>
</reference>
<gene>
    <name evidence="2" type="ORF">RHSIM_Rhsim10G0178500</name>
</gene>
<dbReference type="AlphaFoldDB" id="A0A834GFT4"/>
<name>A0A834GFT4_RHOSS</name>
<feature type="region of interest" description="Disordered" evidence="1">
    <location>
        <begin position="124"/>
        <end position="148"/>
    </location>
</feature>
<sequence>MDRHQKLRESTFTDELAVTRAAAWAWYQRGSGSEPKPGSEFGLTRTHHRVPNPTRYKLEAERSRSSTSDHGSHLLDGYEIDSISRHLEKYTERVKNGDLGSHRRAVFSPRSDVSGVIKKERKKVEASENWPGHKSYQKTKEEERKKSSKGFWLTRHGVACGGSRDDVVEFGRRVVRERRLPEKGGGGAVGVAAAVISRPRTTHE</sequence>
<dbReference type="OrthoDB" id="1880786at2759"/>
<evidence type="ECO:0000313" key="2">
    <source>
        <dbReference type="EMBL" id="KAF7130602.1"/>
    </source>
</evidence>
<evidence type="ECO:0000256" key="1">
    <source>
        <dbReference type="SAM" id="MobiDB-lite"/>
    </source>
</evidence>